<sequence length="503" mass="55156">MNFGYAIGPPPPSISLARFGCIVCDGSFFPSLVVDMFGAVNFFNKHAKKLIESHLASGFHKYVWLMKRKLQGIIHSNLIKQGNDPVTYAIVNSIAIQKILKKYDKETAFDPISLSCSHIFCYICACSVASVTIVDGLKAADPKSRCPICHRVGVFGGAVHLDELSMLLSRRFSSLSIEEDLQLEKELKSLNKPPLKTIKTQYGDIYDCVDIYEQPALDNPLLEHHKIQTSPSFGTKSTVSSIPTPNKTLSHSLKIGATLRDACPRGTVPIRRTSKEELLRAKISFTQQFQPSYSTKDVGPPKSAIFFAGISAASRNGTTYYGAGGYVSVYNPNVSLDQFSASVISIEGGPVEQFSTIRVGWMVNINQFGDAQTRLYTIWGDKSSGNWWLLYGETDTPVGYWSSSLFTSINSGADVLRWGGMAYSSTPKLPTMGNGLTDDFFGCHFRRVALKYEAGSSLNGTLDAPLEVAQTGCYKIGDNSYKGDFWGYSFWFGGNGGDAKQCT</sequence>
<dbReference type="PROSITE" id="PS00518">
    <property type="entry name" value="ZF_RING_1"/>
    <property type="match status" value="1"/>
</dbReference>
<dbReference type="Gene3D" id="3.30.40.10">
    <property type="entry name" value="Zinc/RING finger domain, C3HC4 (zinc finger)"/>
    <property type="match status" value="1"/>
</dbReference>
<proteinExistence type="predicted"/>
<gene>
    <name evidence="5" type="ORF">FEM48_Zijuj06G0192900</name>
</gene>
<dbReference type="InterPro" id="IPR053168">
    <property type="entry name" value="Glutamic_endopeptidase"/>
</dbReference>
<comment type="caution">
    <text evidence="5">The sequence shown here is derived from an EMBL/GenBank/DDBJ whole genome shotgun (WGS) entry which is preliminary data.</text>
</comment>
<dbReference type="EMBL" id="JAEACU010000006">
    <property type="protein sequence ID" value="KAH7525134.1"/>
    <property type="molecule type" value="Genomic_DNA"/>
</dbReference>
<name>A0A978VB49_ZIZJJ</name>
<evidence type="ECO:0000256" key="2">
    <source>
        <dbReference type="ARBA" id="ARBA00022771"/>
    </source>
</evidence>
<reference evidence="5" key="1">
    <citation type="journal article" date="2021" name="Front. Plant Sci.">
        <title>Chromosome-Scale Genome Assembly for Chinese Sour Jujube and Insights Into Its Genome Evolution and Domestication Signature.</title>
        <authorList>
            <person name="Shen L.-Y."/>
            <person name="Luo H."/>
            <person name="Wang X.-L."/>
            <person name="Wang X.-M."/>
            <person name="Qiu X.-J."/>
            <person name="Liu H."/>
            <person name="Zhou S.-S."/>
            <person name="Jia K.-H."/>
            <person name="Nie S."/>
            <person name="Bao Y.-T."/>
            <person name="Zhang R.-G."/>
            <person name="Yun Q.-Z."/>
            <person name="Chai Y.-H."/>
            <person name="Lu J.-Y."/>
            <person name="Li Y."/>
            <person name="Zhao S.-W."/>
            <person name="Mao J.-F."/>
            <person name="Jia S.-G."/>
            <person name="Mao Y.-M."/>
        </authorList>
    </citation>
    <scope>NUCLEOTIDE SEQUENCE</scope>
    <source>
        <strain evidence="5">AT0</strain>
        <tissue evidence="5">Leaf</tissue>
    </source>
</reference>
<dbReference type="InterPro" id="IPR013083">
    <property type="entry name" value="Znf_RING/FYVE/PHD"/>
</dbReference>
<evidence type="ECO:0000259" key="4">
    <source>
        <dbReference type="PROSITE" id="PS52045"/>
    </source>
</evidence>
<keyword evidence="2" id="KW-0863">Zinc-finger</keyword>
<keyword evidence="3" id="KW-0862">Zinc</keyword>
<dbReference type="PROSITE" id="PS52045">
    <property type="entry name" value="NEPROSIN_PEP_CD"/>
    <property type="match status" value="1"/>
</dbReference>
<keyword evidence="1" id="KW-0479">Metal-binding</keyword>
<dbReference type="PANTHER" id="PTHR31589:SF246">
    <property type="entry name" value="CARBOXYL-TERMINAL PEPTIDASE"/>
    <property type="match status" value="1"/>
</dbReference>
<dbReference type="InterPro" id="IPR017907">
    <property type="entry name" value="Znf_RING_CS"/>
</dbReference>
<evidence type="ECO:0000313" key="6">
    <source>
        <dbReference type="Proteomes" id="UP000813462"/>
    </source>
</evidence>
<evidence type="ECO:0000256" key="1">
    <source>
        <dbReference type="ARBA" id="ARBA00022723"/>
    </source>
</evidence>
<dbReference type="PANTHER" id="PTHR31589">
    <property type="entry name" value="PROTEIN, PUTATIVE (DUF239)-RELATED-RELATED"/>
    <property type="match status" value="1"/>
</dbReference>
<organism evidence="5 6">
    <name type="scientific">Ziziphus jujuba var. spinosa</name>
    <dbReference type="NCBI Taxonomy" id="714518"/>
    <lineage>
        <taxon>Eukaryota</taxon>
        <taxon>Viridiplantae</taxon>
        <taxon>Streptophyta</taxon>
        <taxon>Embryophyta</taxon>
        <taxon>Tracheophyta</taxon>
        <taxon>Spermatophyta</taxon>
        <taxon>Magnoliopsida</taxon>
        <taxon>eudicotyledons</taxon>
        <taxon>Gunneridae</taxon>
        <taxon>Pentapetalae</taxon>
        <taxon>rosids</taxon>
        <taxon>fabids</taxon>
        <taxon>Rosales</taxon>
        <taxon>Rhamnaceae</taxon>
        <taxon>Paliureae</taxon>
        <taxon>Ziziphus</taxon>
    </lineage>
</organism>
<dbReference type="GO" id="GO:0008270">
    <property type="term" value="F:zinc ion binding"/>
    <property type="evidence" value="ECO:0007669"/>
    <property type="project" value="UniProtKB-KW"/>
</dbReference>
<evidence type="ECO:0000313" key="5">
    <source>
        <dbReference type="EMBL" id="KAH7525134.1"/>
    </source>
</evidence>
<accession>A0A978VB49</accession>
<dbReference type="Proteomes" id="UP000813462">
    <property type="component" value="Unassembled WGS sequence"/>
</dbReference>
<dbReference type="Pfam" id="PF03080">
    <property type="entry name" value="Neprosin"/>
    <property type="match status" value="1"/>
</dbReference>
<dbReference type="AlphaFoldDB" id="A0A978VB49"/>
<evidence type="ECO:0000256" key="3">
    <source>
        <dbReference type="ARBA" id="ARBA00022833"/>
    </source>
</evidence>
<dbReference type="SUPFAM" id="SSF57850">
    <property type="entry name" value="RING/U-box"/>
    <property type="match status" value="1"/>
</dbReference>
<dbReference type="InterPro" id="IPR004314">
    <property type="entry name" value="Neprosin"/>
</dbReference>
<dbReference type="InterPro" id="IPR025521">
    <property type="entry name" value="Neprosin_propep"/>
</dbReference>
<protein>
    <recommendedName>
        <fullName evidence="4">Neprosin PEP catalytic domain-containing protein</fullName>
    </recommendedName>
</protein>
<feature type="domain" description="Neprosin PEP catalytic" evidence="4">
    <location>
        <begin position="269"/>
        <end position="503"/>
    </location>
</feature>
<dbReference type="Pfam" id="PF14365">
    <property type="entry name" value="Neprosin_AP"/>
    <property type="match status" value="1"/>
</dbReference>